<dbReference type="EMBL" id="OU015567">
    <property type="protein sequence ID" value="CAG5113231.1"/>
    <property type="molecule type" value="Genomic_DNA"/>
</dbReference>
<protein>
    <submittedName>
        <fullName evidence="4">Oidioi.mRNA.OKI2018_I69.chr2.g7356.t1.cds</fullName>
    </submittedName>
</protein>
<evidence type="ECO:0000313" key="5">
    <source>
        <dbReference type="Proteomes" id="UP001158576"/>
    </source>
</evidence>
<dbReference type="PANTHER" id="PTHR11941">
    <property type="entry name" value="ENOYL-COA HYDRATASE-RELATED"/>
    <property type="match status" value="1"/>
</dbReference>
<dbReference type="PANTHER" id="PTHR11941:SF171">
    <property type="entry name" value="SD19268P"/>
    <property type="match status" value="1"/>
</dbReference>
<proteinExistence type="inferred from homology"/>
<dbReference type="Gene3D" id="3.90.226.10">
    <property type="entry name" value="2-enoyl-CoA Hydratase, Chain A, domain 1"/>
    <property type="match status" value="1"/>
</dbReference>
<organism evidence="4 5">
    <name type="scientific">Oikopleura dioica</name>
    <name type="common">Tunicate</name>
    <dbReference type="NCBI Taxonomy" id="34765"/>
    <lineage>
        <taxon>Eukaryota</taxon>
        <taxon>Metazoa</taxon>
        <taxon>Chordata</taxon>
        <taxon>Tunicata</taxon>
        <taxon>Appendicularia</taxon>
        <taxon>Copelata</taxon>
        <taxon>Oikopleuridae</taxon>
        <taxon>Oikopleura</taxon>
    </lineage>
</organism>
<evidence type="ECO:0000256" key="1">
    <source>
        <dbReference type="ARBA" id="ARBA00005254"/>
    </source>
</evidence>
<keyword evidence="5" id="KW-1185">Reference proteome</keyword>
<comment type="similarity">
    <text evidence="1 3">Belongs to the enoyl-CoA hydratase/isomerase family.</text>
</comment>
<dbReference type="InterPro" id="IPR001753">
    <property type="entry name" value="Enoyl-CoA_hydra/iso"/>
</dbReference>
<dbReference type="Gene3D" id="1.10.12.10">
    <property type="entry name" value="Lyase 2-enoyl-coa Hydratase, Chain A, domain 2"/>
    <property type="match status" value="1"/>
</dbReference>
<evidence type="ECO:0000256" key="3">
    <source>
        <dbReference type="RuleBase" id="RU003707"/>
    </source>
</evidence>
<dbReference type="Pfam" id="PF00378">
    <property type="entry name" value="ECH_1"/>
    <property type="match status" value="1"/>
</dbReference>
<accession>A0ABN7TEY4</accession>
<keyword evidence="2" id="KW-0456">Lyase</keyword>
<evidence type="ECO:0000256" key="2">
    <source>
        <dbReference type="ARBA" id="ARBA00023239"/>
    </source>
</evidence>
<sequence>MLRRLATSQLVRLSRTASAESELILERLSGDDKGIAVISFNRPKAMNSFSKNMVKCMREAIEDVKFDQELRAVVVRSTSAKAFCTGADLKERAGMTPEEVGPFVATLRRMVRDFYDLPVPTIAAIDGFALGGGLEFALSADMRIASSSAKMGLTETKLAIIPGAGGTQTISRIIGVAKAKELIFTGRFVGSVEAERIGLVNRAVEQNDDSNAAYLAALDLAREIKPQGPVALRMAKMAINNGSEVDLSSGLAIEQMCYAQVIPTQDRLEGLLAFKEKRKPVYKGH</sequence>
<dbReference type="InterPro" id="IPR029045">
    <property type="entry name" value="ClpP/crotonase-like_dom_sf"/>
</dbReference>
<dbReference type="SUPFAM" id="SSF52096">
    <property type="entry name" value="ClpP/crotonase"/>
    <property type="match status" value="1"/>
</dbReference>
<dbReference type="CDD" id="cd06558">
    <property type="entry name" value="crotonase-like"/>
    <property type="match status" value="1"/>
</dbReference>
<gene>
    <name evidence="4" type="ORF">OKIOD_LOCUS16121</name>
</gene>
<dbReference type="InterPro" id="IPR018376">
    <property type="entry name" value="Enoyl-CoA_hyd/isom_CS"/>
</dbReference>
<name>A0ABN7TEY4_OIKDI</name>
<dbReference type="Proteomes" id="UP001158576">
    <property type="component" value="Chromosome 2"/>
</dbReference>
<dbReference type="InterPro" id="IPR014748">
    <property type="entry name" value="Enoyl-CoA_hydra_C"/>
</dbReference>
<reference evidence="4 5" key="1">
    <citation type="submission" date="2021-04" db="EMBL/GenBank/DDBJ databases">
        <authorList>
            <person name="Bliznina A."/>
        </authorList>
    </citation>
    <scope>NUCLEOTIDE SEQUENCE [LARGE SCALE GENOMIC DNA]</scope>
</reference>
<evidence type="ECO:0000313" key="4">
    <source>
        <dbReference type="EMBL" id="CAG5113231.1"/>
    </source>
</evidence>
<dbReference type="PROSITE" id="PS00166">
    <property type="entry name" value="ENOYL_COA_HYDRATASE"/>
    <property type="match status" value="1"/>
</dbReference>